<evidence type="ECO:0000256" key="1">
    <source>
        <dbReference type="SAM" id="MobiDB-lite"/>
    </source>
</evidence>
<dbReference type="HOGENOM" id="CLU_1594481_0_0_1"/>
<protein>
    <submittedName>
        <fullName evidence="2">Uncharacterized protein</fullName>
    </submittedName>
</protein>
<dbReference type="EMBL" id="JH795862">
    <property type="protein sequence ID" value="EJU02496.1"/>
    <property type="molecule type" value="Genomic_DNA"/>
</dbReference>
<evidence type="ECO:0000313" key="3">
    <source>
        <dbReference type="Proteomes" id="UP000030653"/>
    </source>
</evidence>
<organism evidence="2 3">
    <name type="scientific">Dacryopinax primogenitus (strain DJM 731)</name>
    <name type="common">Brown rot fungus</name>
    <dbReference type="NCBI Taxonomy" id="1858805"/>
    <lineage>
        <taxon>Eukaryota</taxon>
        <taxon>Fungi</taxon>
        <taxon>Dikarya</taxon>
        <taxon>Basidiomycota</taxon>
        <taxon>Agaricomycotina</taxon>
        <taxon>Dacrymycetes</taxon>
        <taxon>Dacrymycetales</taxon>
        <taxon>Dacrymycetaceae</taxon>
        <taxon>Dacryopinax</taxon>
    </lineage>
</organism>
<proteinExistence type="predicted"/>
<evidence type="ECO:0000313" key="2">
    <source>
        <dbReference type="EMBL" id="EJU02496.1"/>
    </source>
</evidence>
<dbReference type="AlphaFoldDB" id="M5FWX8"/>
<feature type="compositionally biased region" description="Polar residues" evidence="1">
    <location>
        <begin position="116"/>
        <end position="130"/>
    </location>
</feature>
<accession>M5FWX8</accession>
<sequence>MNGGHGPVNYEPKDVPDLSGNPAAPFILGTQPHVYMPNQAMANRQGYTYQAVYQPAVTLSSSDPSTSVPNEYDAHAAQIAAVAAALPPRKGAPNMAAAPVMRSEQPVSPSVYPASSDVSAPSSGNATITISPRREQDAGFLQGDELEPPTLPPDYDAATLRRRAGQP</sequence>
<name>M5FWX8_DACPD</name>
<gene>
    <name evidence="2" type="ORF">DACRYDRAFT_22118</name>
</gene>
<dbReference type="RefSeq" id="XP_040629390.1">
    <property type="nucleotide sequence ID" value="XM_040772683.1"/>
</dbReference>
<dbReference type="GeneID" id="63687745"/>
<dbReference type="Proteomes" id="UP000030653">
    <property type="component" value="Unassembled WGS sequence"/>
</dbReference>
<keyword evidence="3" id="KW-1185">Reference proteome</keyword>
<feature type="region of interest" description="Disordered" evidence="1">
    <location>
        <begin position="1"/>
        <end position="24"/>
    </location>
</feature>
<reference evidence="2 3" key="1">
    <citation type="journal article" date="2012" name="Science">
        <title>The Paleozoic origin of enzymatic lignin decomposition reconstructed from 31 fungal genomes.</title>
        <authorList>
            <person name="Floudas D."/>
            <person name="Binder M."/>
            <person name="Riley R."/>
            <person name="Barry K."/>
            <person name="Blanchette R.A."/>
            <person name="Henrissat B."/>
            <person name="Martinez A.T."/>
            <person name="Otillar R."/>
            <person name="Spatafora J.W."/>
            <person name="Yadav J.S."/>
            <person name="Aerts A."/>
            <person name="Benoit I."/>
            <person name="Boyd A."/>
            <person name="Carlson A."/>
            <person name="Copeland A."/>
            <person name="Coutinho P.M."/>
            <person name="de Vries R.P."/>
            <person name="Ferreira P."/>
            <person name="Findley K."/>
            <person name="Foster B."/>
            <person name="Gaskell J."/>
            <person name="Glotzer D."/>
            <person name="Gorecki P."/>
            <person name="Heitman J."/>
            <person name="Hesse C."/>
            <person name="Hori C."/>
            <person name="Igarashi K."/>
            <person name="Jurgens J.A."/>
            <person name="Kallen N."/>
            <person name="Kersten P."/>
            <person name="Kohler A."/>
            <person name="Kuees U."/>
            <person name="Kumar T.K.A."/>
            <person name="Kuo A."/>
            <person name="LaButti K."/>
            <person name="Larrondo L.F."/>
            <person name="Lindquist E."/>
            <person name="Ling A."/>
            <person name="Lombard V."/>
            <person name="Lucas S."/>
            <person name="Lundell T."/>
            <person name="Martin R."/>
            <person name="McLaughlin D.J."/>
            <person name="Morgenstern I."/>
            <person name="Morin E."/>
            <person name="Murat C."/>
            <person name="Nagy L.G."/>
            <person name="Nolan M."/>
            <person name="Ohm R.A."/>
            <person name="Patyshakuliyeva A."/>
            <person name="Rokas A."/>
            <person name="Ruiz-Duenas F.J."/>
            <person name="Sabat G."/>
            <person name="Salamov A."/>
            <person name="Samejima M."/>
            <person name="Schmutz J."/>
            <person name="Slot J.C."/>
            <person name="St John F."/>
            <person name="Stenlid J."/>
            <person name="Sun H."/>
            <person name="Sun S."/>
            <person name="Syed K."/>
            <person name="Tsang A."/>
            <person name="Wiebenga A."/>
            <person name="Young D."/>
            <person name="Pisabarro A."/>
            <person name="Eastwood D.C."/>
            <person name="Martin F."/>
            <person name="Cullen D."/>
            <person name="Grigoriev I.V."/>
            <person name="Hibbett D.S."/>
        </authorList>
    </citation>
    <scope>NUCLEOTIDE SEQUENCE [LARGE SCALE GENOMIC DNA]</scope>
    <source>
        <strain evidence="2 3">DJM-731 SS1</strain>
    </source>
</reference>
<feature type="region of interest" description="Disordered" evidence="1">
    <location>
        <begin position="91"/>
        <end position="167"/>
    </location>
</feature>
<dbReference type="STRING" id="1858805.M5FWX8"/>